<dbReference type="PANTHER" id="PTHR41317:SF1">
    <property type="entry name" value="PD-(D_E)XK NUCLEASE FAMILY TRANSPOSASE"/>
    <property type="match status" value="1"/>
</dbReference>
<sequence>MVFSQPDRYISLLTDFGFKRVFGSEPNKRLLIDFLNTLLPQRHQIRDVTFKNLENLGATTIDRKAIFDIYCEAENGELFIVELQKVKQNFFKDRSIYYASFPIQEQAQKGEWSYELAPVYLVGILDFVFDDHQNDPTFLHIVELKDSYCRVFYDKLKFIYIELPKFRKTLEELQTHFDKWLFLFRNLPQLYEPPQSLQEEVFEQLFEVAEIANFTVAENRSYQASLKVYRDWYAIEMTARQEALEQGLQQGREEGAKEKAISIARSLLGILDIETISQTTGLSMAEIEQLQQQ</sequence>
<reference evidence="1" key="1">
    <citation type="submission" date="2018-12" db="EMBL/GenBank/DDBJ databases">
        <authorList>
            <person name="Will S."/>
            <person name="Neumann-Schaal M."/>
            <person name="Henke P."/>
        </authorList>
    </citation>
    <scope>NUCLEOTIDE SEQUENCE</scope>
    <source>
        <strain evidence="1">PCC 7102</strain>
    </source>
</reference>
<reference evidence="1" key="2">
    <citation type="journal article" date="2019" name="Genome Biol. Evol.">
        <title>Day and night: Metabolic profiles and evolutionary relationships of six axenic non-marine cyanobacteria.</title>
        <authorList>
            <person name="Will S.E."/>
            <person name="Henke P."/>
            <person name="Boedeker C."/>
            <person name="Huang S."/>
            <person name="Brinkmann H."/>
            <person name="Rohde M."/>
            <person name="Jarek M."/>
            <person name="Friedl T."/>
            <person name="Seufert S."/>
            <person name="Schumacher M."/>
            <person name="Overmann J."/>
            <person name="Neumann-Schaal M."/>
            <person name="Petersen J."/>
        </authorList>
    </citation>
    <scope>NUCLEOTIDE SEQUENCE [LARGE SCALE GENOMIC DNA]</scope>
    <source>
        <strain evidence="1">PCC 7102</strain>
    </source>
</reference>
<dbReference type="Pfam" id="PF12784">
    <property type="entry name" value="PDDEXK_2"/>
    <property type="match status" value="1"/>
</dbReference>
<dbReference type="Proteomes" id="UP000271624">
    <property type="component" value="Unassembled WGS sequence"/>
</dbReference>
<comment type="caution">
    <text evidence="1">The sequence shown here is derived from an EMBL/GenBank/DDBJ whole genome shotgun (WGS) entry which is preliminary data.</text>
</comment>
<dbReference type="NCBIfam" id="TIGR01784">
    <property type="entry name" value="T_den_put_tspse"/>
    <property type="match status" value="1"/>
</dbReference>
<organism evidence="1 2">
    <name type="scientific">Dulcicalothrix desertica PCC 7102</name>
    <dbReference type="NCBI Taxonomy" id="232991"/>
    <lineage>
        <taxon>Bacteria</taxon>
        <taxon>Bacillati</taxon>
        <taxon>Cyanobacteriota</taxon>
        <taxon>Cyanophyceae</taxon>
        <taxon>Nostocales</taxon>
        <taxon>Calotrichaceae</taxon>
        <taxon>Dulcicalothrix</taxon>
    </lineage>
</organism>
<evidence type="ECO:0000313" key="2">
    <source>
        <dbReference type="Proteomes" id="UP000271624"/>
    </source>
</evidence>
<evidence type="ECO:0000313" key="1">
    <source>
        <dbReference type="EMBL" id="RUT08604.1"/>
    </source>
</evidence>
<dbReference type="AlphaFoldDB" id="A0A433VR87"/>
<dbReference type="InterPro" id="IPR010106">
    <property type="entry name" value="RpnA"/>
</dbReference>
<protein>
    <recommendedName>
        <fullName evidence="3">Transposase</fullName>
    </recommendedName>
</protein>
<gene>
    <name evidence="1" type="ORF">DSM106972_017720</name>
</gene>
<accession>A0A433VR87</accession>
<dbReference type="PANTHER" id="PTHR41317">
    <property type="entry name" value="PD-(D_E)XK NUCLEASE FAMILY TRANSPOSASE"/>
    <property type="match status" value="1"/>
</dbReference>
<dbReference type="OrthoDB" id="495817at2"/>
<name>A0A433VR87_9CYAN</name>
<keyword evidence="2" id="KW-1185">Reference proteome</keyword>
<dbReference type="EMBL" id="RSCL01000003">
    <property type="protein sequence ID" value="RUT08604.1"/>
    <property type="molecule type" value="Genomic_DNA"/>
</dbReference>
<evidence type="ECO:0008006" key="3">
    <source>
        <dbReference type="Google" id="ProtNLM"/>
    </source>
</evidence>
<proteinExistence type="predicted"/>